<keyword evidence="2" id="KW-1185">Reference proteome</keyword>
<accession>A0ABW4SU98</accession>
<proteinExistence type="predicted"/>
<dbReference type="Proteomes" id="UP001597368">
    <property type="component" value="Unassembled WGS sequence"/>
</dbReference>
<name>A0ABW4SU98_9ACTN</name>
<dbReference type="EMBL" id="JBHUFV010000024">
    <property type="protein sequence ID" value="MFD1933153.1"/>
    <property type="molecule type" value="Genomic_DNA"/>
</dbReference>
<sequence>MIDPDRPFREPRWQIAEVIGVRDSAIYAHFPGKQAIYDELFAEGGPPQLEVLDVDVEELAAAGPRLAVPDLIDRLVAVWSSPRMRLFSSVVLRDGSGAGGLGGLSLAIEDAKDRLEPLFRRWQEAGLIRADLAPRQLVWELFAPLQVPRFLFLRADATDADVATARRAIDDHVAFFLTCVTPSGREGPSEERI</sequence>
<comment type="caution">
    <text evidence="1">The sequence shown here is derived from an EMBL/GenBank/DDBJ whole genome shotgun (WGS) entry which is preliminary data.</text>
</comment>
<dbReference type="RefSeq" id="WP_379573198.1">
    <property type="nucleotide sequence ID" value="NZ_JBHUFV010000024.1"/>
</dbReference>
<reference evidence="2" key="1">
    <citation type="journal article" date="2019" name="Int. J. Syst. Evol. Microbiol.">
        <title>The Global Catalogue of Microorganisms (GCM) 10K type strain sequencing project: providing services to taxonomists for standard genome sequencing and annotation.</title>
        <authorList>
            <consortium name="The Broad Institute Genomics Platform"/>
            <consortium name="The Broad Institute Genome Sequencing Center for Infectious Disease"/>
            <person name="Wu L."/>
            <person name="Ma J."/>
        </authorList>
    </citation>
    <scope>NUCLEOTIDE SEQUENCE [LARGE SCALE GENOMIC DNA]</scope>
    <source>
        <strain evidence="2">ICMP 6774ER</strain>
    </source>
</reference>
<protein>
    <submittedName>
        <fullName evidence="1">TetR/AcrR family transcriptional regulator</fullName>
    </submittedName>
</protein>
<organism evidence="1 2">
    <name type="scientific">Nonomuraea mangrovi</name>
    <dbReference type="NCBI Taxonomy" id="2316207"/>
    <lineage>
        <taxon>Bacteria</taxon>
        <taxon>Bacillati</taxon>
        <taxon>Actinomycetota</taxon>
        <taxon>Actinomycetes</taxon>
        <taxon>Streptosporangiales</taxon>
        <taxon>Streptosporangiaceae</taxon>
        <taxon>Nonomuraea</taxon>
    </lineage>
</organism>
<gene>
    <name evidence="1" type="ORF">ACFSKW_16890</name>
</gene>
<evidence type="ECO:0000313" key="1">
    <source>
        <dbReference type="EMBL" id="MFD1933153.1"/>
    </source>
</evidence>
<evidence type="ECO:0000313" key="2">
    <source>
        <dbReference type="Proteomes" id="UP001597368"/>
    </source>
</evidence>
<dbReference type="SUPFAM" id="SSF48498">
    <property type="entry name" value="Tetracyclin repressor-like, C-terminal domain"/>
    <property type="match status" value="1"/>
</dbReference>
<dbReference type="InterPro" id="IPR036271">
    <property type="entry name" value="Tet_transcr_reg_TetR-rel_C_sf"/>
</dbReference>
<dbReference type="Gene3D" id="1.10.357.10">
    <property type="entry name" value="Tetracycline Repressor, domain 2"/>
    <property type="match status" value="1"/>
</dbReference>